<accession>A0A0A9BNJ3</accession>
<name>A0A0A9BNJ3_ARUDO</name>
<protein>
    <submittedName>
        <fullName evidence="1">Uncharacterized protein</fullName>
    </submittedName>
</protein>
<dbReference type="EMBL" id="GBRH01232376">
    <property type="protein sequence ID" value="JAD65519.1"/>
    <property type="molecule type" value="Transcribed_RNA"/>
</dbReference>
<proteinExistence type="predicted"/>
<sequence length="21" mass="2417">MKILSLICMIFSLQMLASMSR</sequence>
<organism evidence="1">
    <name type="scientific">Arundo donax</name>
    <name type="common">Giant reed</name>
    <name type="synonym">Donax arundinaceus</name>
    <dbReference type="NCBI Taxonomy" id="35708"/>
    <lineage>
        <taxon>Eukaryota</taxon>
        <taxon>Viridiplantae</taxon>
        <taxon>Streptophyta</taxon>
        <taxon>Embryophyta</taxon>
        <taxon>Tracheophyta</taxon>
        <taxon>Spermatophyta</taxon>
        <taxon>Magnoliopsida</taxon>
        <taxon>Liliopsida</taxon>
        <taxon>Poales</taxon>
        <taxon>Poaceae</taxon>
        <taxon>PACMAD clade</taxon>
        <taxon>Arundinoideae</taxon>
        <taxon>Arundineae</taxon>
        <taxon>Arundo</taxon>
    </lineage>
</organism>
<dbReference type="AlphaFoldDB" id="A0A0A9BNJ3"/>
<evidence type="ECO:0000313" key="1">
    <source>
        <dbReference type="EMBL" id="JAD65519.1"/>
    </source>
</evidence>
<reference evidence="1" key="1">
    <citation type="submission" date="2014-09" db="EMBL/GenBank/DDBJ databases">
        <authorList>
            <person name="Magalhaes I.L.F."/>
            <person name="Oliveira U."/>
            <person name="Santos F.R."/>
            <person name="Vidigal T.H.D.A."/>
            <person name="Brescovit A.D."/>
            <person name="Santos A.J."/>
        </authorList>
    </citation>
    <scope>NUCLEOTIDE SEQUENCE</scope>
    <source>
        <tissue evidence="1">Shoot tissue taken approximately 20 cm above the soil surface</tissue>
    </source>
</reference>
<reference evidence="1" key="2">
    <citation type="journal article" date="2015" name="Data Brief">
        <title>Shoot transcriptome of the giant reed, Arundo donax.</title>
        <authorList>
            <person name="Barrero R.A."/>
            <person name="Guerrero F.D."/>
            <person name="Moolhuijzen P."/>
            <person name="Goolsby J.A."/>
            <person name="Tidwell J."/>
            <person name="Bellgard S.E."/>
            <person name="Bellgard M.I."/>
        </authorList>
    </citation>
    <scope>NUCLEOTIDE SEQUENCE</scope>
    <source>
        <tissue evidence="1">Shoot tissue taken approximately 20 cm above the soil surface</tissue>
    </source>
</reference>